<dbReference type="Pfam" id="PF01734">
    <property type="entry name" value="Patatin"/>
    <property type="match status" value="1"/>
</dbReference>
<dbReference type="InterPro" id="IPR016035">
    <property type="entry name" value="Acyl_Trfase/lysoPLipase"/>
</dbReference>
<comment type="caution">
    <text evidence="7">The sequence shown here is derived from an EMBL/GenBank/DDBJ whole genome shotgun (WGS) entry which is preliminary data.</text>
</comment>
<evidence type="ECO:0000256" key="5">
    <source>
        <dbReference type="SAM" id="MobiDB-lite"/>
    </source>
</evidence>
<dbReference type="PROSITE" id="PS51635">
    <property type="entry name" value="PNPLA"/>
    <property type="match status" value="1"/>
</dbReference>
<name>A0A938Y6K2_9ACTN</name>
<dbReference type="InterPro" id="IPR002641">
    <property type="entry name" value="PNPLA_dom"/>
</dbReference>
<evidence type="ECO:0000256" key="3">
    <source>
        <dbReference type="ARBA" id="ARBA00023098"/>
    </source>
</evidence>
<keyword evidence="1 4" id="KW-0378">Hydrolase</keyword>
<dbReference type="EMBL" id="JAERTX010000007">
    <property type="protein sequence ID" value="MBM9460147.1"/>
    <property type="molecule type" value="Genomic_DNA"/>
</dbReference>
<keyword evidence="2 4" id="KW-0442">Lipid degradation</keyword>
<sequence length="332" mass="35307">MTEEPGGTVTQADRHVPATGDADASVVTVLRRRREDGSRAGERRDPWRVALVIEGGGSRSAVSAGMALTLVREGLVDAFDAVYATSGGALNGAWLLSSTPDSGLRSWAYPDVLAARVIDPWRAARGGPLVDMRRLVEHVYAHVTPMDFDAILAHPTSFHPIATDAQTGDAVDLHPHLTDAEALRDGLRASGCLPWLAGPPVLLGGRSYLDGGLTHGVPARLAAQGGATHLLVLRTKRADDLTRAASRVERAVLRRYYRRHGAGAGAGRAHAVRHLAALEEERWLEQACAESDTVRQVRPGHRTPAVSRLSRDSDLIAKAIRAGAAAMAEALG</sequence>
<proteinExistence type="predicted"/>
<keyword evidence="3 4" id="KW-0443">Lipid metabolism</keyword>
<dbReference type="AlphaFoldDB" id="A0A938Y6K2"/>
<dbReference type="Gene3D" id="3.40.1090.10">
    <property type="entry name" value="Cytosolic phospholipase A2 catalytic domain"/>
    <property type="match status" value="1"/>
</dbReference>
<evidence type="ECO:0000259" key="6">
    <source>
        <dbReference type="PROSITE" id="PS51635"/>
    </source>
</evidence>
<evidence type="ECO:0000313" key="8">
    <source>
        <dbReference type="Proteomes" id="UP000663791"/>
    </source>
</evidence>
<feature type="region of interest" description="Disordered" evidence="5">
    <location>
        <begin position="1"/>
        <end position="22"/>
    </location>
</feature>
<feature type="active site" description="Nucleophile" evidence="4">
    <location>
        <position position="86"/>
    </location>
</feature>
<protein>
    <submittedName>
        <fullName evidence="7">Patatin-like phospholipase family protein</fullName>
    </submittedName>
</protein>
<dbReference type="PANTHER" id="PTHR14226">
    <property type="entry name" value="NEUROPATHY TARGET ESTERASE/SWISS CHEESE D.MELANOGASTER"/>
    <property type="match status" value="1"/>
</dbReference>
<feature type="domain" description="PNPLA" evidence="6">
    <location>
        <begin position="51"/>
        <end position="223"/>
    </location>
</feature>
<dbReference type="GO" id="GO:0016787">
    <property type="term" value="F:hydrolase activity"/>
    <property type="evidence" value="ECO:0007669"/>
    <property type="project" value="UniProtKB-UniRule"/>
</dbReference>
<evidence type="ECO:0000313" key="7">
    <source>
        <dbReference type="EMBL" id="MBM9460147.1"/>
    </source>
</evidence>
<dbReference type="InterPro" id="IPR050301">
    <property type="entry name" value="NTE"/>
</dbReference>
<comment type="caution">
    <text evidence="4">Lacks conserved residue(s) required for the propagation of feature annotation.</text>
</comment>
<reference evidence="7" key="1">
    <citation type="submission" date="2021-01" db="EMBL/GenBank/DDBJ databases">
        <title>Novel species in genus Nocardioides.</title>
        <authorList>
            <person name="Zhang G."/>
        </authorList>
    </citation>
    <scope>NUCLEOTIDE SEQUENCE</scope>
    <source>
        <strain evidence="7">Zg-536</strain>
    </source>
</reference>
<dbReference type="SUPFAM" id="SSF52151">
    <property type="entry name" value="FabD/lysophospholipase-like"/>
    <property type="match status" value="1"/>
</dbReference>
<accession>A0A938Y6K2</accession>
<dbReference type="PANTHER" id="PTHR14226:SF29">
    <property type="entry name" value="NEUROPATHY TARGET ESTERASE SWS"/>
    <property type="match status" value="1"/>
</dbReference>
<evidence type="ECO:0000256" key="4">
    <source>
        <dbReference type="PROSITE-ProRule" id="PRU01161"/>
    </source>
</evidence>
<feature type="active site" description="Proton acceptor" evidence="4">
    <location>
        <position position="210"/>
    </location>
</feature>
<gene>
    <name evidence="7" type="ORF">JK386_09545</name>
</gene>
<organism evidence="7 8">
    <name type="scientific">Nocardioides faecalis</name>
    <dbReference type="NCBI Taxonomy" id="2803858"/>
    <lineage>
        <taxon>Bacteria</taxon>
        <taxon>Bacillati</taxon>
        <taxon>Actinomycetota</taxon>
        <taxon>Actinomycetes</taxon>
        <taxon>Propionibacteriales</taxon>
        <taxon>Nocardioidaceae</taxon>
        <taxon>Nocardioides</taxon>
    </lineage>
</organism>
<evidence type="ECO:0000256" key="1">
    <source>
        <dbReference type="ARBA" id="ARBA00022801"/>
    </source>
</evidence>
<feature type="short sequence motif" description="DGA/G" evidence="4">
    <location>
        <begin position="210"/>
        <end position="212"/>
    </location>
</feature>
<dbReference type="Proteomes" id="UP000663791">
    <property type="component" value="Unassembled WGS sequence"/>
</dbReference>
<keyword evidence="8" id="KW-1185">Reference proteome</keyword>
<evidence type="ECO:0000256" key="2">
    <source>
        <dbReference type="ARBA" id="ARBA00022963"/>
    </source>
</evidence>
<dbReference type="GO" id="GO:0016042">
    <property type="term" value="P:lipid catabolic process"/>
    <property type="evidence" value="ECO:0007669"/>
    <property type="project" value="UniProtKB-UniRule"/>
</dbReference>